<evidence type="ECO:0000313" key="3">
    <source>
        <dbReference type="Proteomes" id="UP000192273"/>
    </source>
</evidence>
<dbReference type="KEGG" id="rmm:ROSMUCSMR3_02888"/>
<keyword evidence="1" id="KW-0812">Transmembrane</keyword>
<reference evidence="2 3" key="1">
    <citation type="submission" date="2017-03" db="EMBL/GenBank/DDBJ databases">
        <title>Genome Sequence of Roseovarius mucosus strain SMR3 Isolated from a culture of the Diatom Skeletonema marinoi.</title>
        <authorList>
            <person name="Topel M."/>
            <person name="Pinder M."/>
            <person name="Johansson O.N."/>
            <person name="Kourtchenko O."/>
            <person name="Godhe A."/>
            <person name="Clarke A.K."/>
        </authorList>
    </citation>
    <scope>NUCLEOTIDE SEQUENCE [LARGE SCALE GENOMIC DNA]</scope>
    <source>
        <strain evidence="2 3">SMR3</strain>
    </source>
</reference>
<accession>A0A1V0RRT7</accession>
<dbReference type="Proteomes" id="UP000192273">
    <property type="component" value="Chromosome"/>
</dbReference>
<proteinExistence type="predicted"/>
<protein>
    <submittedName>
        <fullName evidence="2">Uncharacterized protein</fullName>
    </submittedName>
</protein>
<feature type="transmembrane region" description="Helical" evidence="1">
    <location>
        <begin position="30"/>
        <end position="51"/>
    </location>
</feature>
<evidence type="ECO:0000313" key="2">
    <source>
        <dbReference type="EMBL" id="ARE84355.1"/>
    </source>
</evidence>
<keyword evidence="1" id="KW-1133">Transmembrane helix</keyword>
<keyword evidence="1" id="KW-0472">Membrane</keyword>
<name>A0A1V0RRT7_9RHOB</name>
<keyword evidence="3" id="KW-1185">Reference proteome</keyword>
<dbReference type="RefSeq" id="WP_081507739.1">
    <property type="nucleotide sequence ID" value="NZ_CP020474.1"/>
</dbReference>
<dbReference type="EMBL" id="CP020474">
    <property type="protein sequence ID" value="ARE84355.1"/>
    <property type="molecule type" value="Genomic_DNA"/>
</dbReference>
<gene>
    <name evidence="2" type="ORF">ROSMUCSMR3_02888</name>
</gene>
<organism evidence="2 3">
    <name type="scientific">Roseovarius mucosus</name>
    <dbReference type="NCBI Taxonomy" id="215743"/>
    <lineage>
        <taxon>Bacteria</taxon>
        <taxon>Pseudomonadati</taxon>
        <taxon>Pseudomonadota</taxon>
        <taxon>Alphaproteobacteria</taxon>
        <taxon>Rhodobacterales</taxon>
        <taxon>Roseobacteraceae</taxon>
        <taxon>Roseovarius</taxon>
    </lineage>
</organism>
<dbReference type="AlphaFoldDB" id="A0A1V0RRT7"/>
<sequence>MPKNKKQTPNHSRESSNAILGWFHVAPSPLAAIFTVIVIGVMCALGAFIIFEYRSLQVQSHGRVGSAYIDNLLAPLALSHFESLGNSDRGSDQAFSYVAEKNPNLVMRVWALDGALLYSTLNRLLKKSALDAVMRT</sequence>
<evidence type="ECO:0000256" key="1">
    <source>
        <dbReference type="SAM" id="Phobius"/>
    </source>
</evidence>